<dbReference type="AlphaFoldDB" id="A0A327ZQY4"/>
<accession>A0A327ZQY4</accession>
<comment type="subcellular location">
    <subcellularLocation>
        <location evidence="1">Membrane</location>
        <topology evidence="1">Multi-pass membrane protein</topology>
    </subcellularLocation>
</comment>
<feature type="transmembrane region" description="Helical" evidence="5">
    <location>
        <begin position="769"/>
        <end position="790"/>
    </location>
</feature>
<dbReference type="GO" id="GO:0140359">
    <property type="term" value="F:ABC-type transporter activity"/>
    <property type="evidence" value="ECO:0007669"/>
    <property type="project" value="InterPro"/>
</dbReference>
<feature type="transmembrane region" description="Helical" evidence="5">
    <location>
        <begin position="736"/>
        <end position="757"/>
    </location>
</feature>
<protein>
    <recommendedName>
        <fullName evidence="6">ABC-2 type transporter transmembrane domain-containing protein</fullName>
    </recommendedName>
</protein>
<evidence type="ECO:0000313" key="7">
    <source>
        <dbReference type="EMBL" id="RAK44740.1"/>
    </source>
</evidence>
<dbReference type="Gene3D" id="1.20.58.60">
    <property type="match status" value="1"/>
</dbReference>
<dbReference type="Gene3D" id="3.40.1710.10">
    <property type="entry name" value="abc type-2 transporter like domain"/>
    <property type="match status" value="1"/>
</dbReference>
<dbReference type="InterPro" id="IPR013525">
    <property type="entry name" value="ABC2_TM"/>
</dbReference>
<dbReference type="Proteomes" id="UP000249808">
    <property type="component" value="Unassembled WGS sequence"/>
</dbReference>
<evidence type="ECO:0000313" key="8">
    <source>
        <dbReference type="Proteomes" id="UP000249808"/>
    </source>
</evidence>
<name>A0A327ZQY4_9STAP</name>
<keyword evidence="2 5" id="KW-0812">Transmembrane</keyword>
<evidence type="ECO:0000256" key="1">
    <source>
        <dbReference type="ARBA" id="ARBA00004141"/>
    </source>
</evidence>
<dbReference type="PANTHER" id="PTHR43077">
    <property type="entry name" value="TRANSPORT PERMEASE YVFS-RELATED"/>
    <property type="match status" value="1"/>
</dbReference>
<dbReference type="InterPro" id="IPR051328">
    <property type="entry name" value="T7SS_ABC-Transporter"/>
</dbReference>
<dbReference type="RefSeq" id="WP_111716156.1">
    <property type="nucleotide sequence ID" value="NZ_JBHSSR010000013.1"/>
</dbReference>
<feature type="domain" description="ABC-2 type transporter transmembrane" evidence="6">
    <location>
        <begin position="21"/>
        <end position="166"/>
    </location>
</feature>
<keyword evidence="8" id="KW-1185">Reference proteome</keyword>
<evidence type="ECO:0000256" key="5">
    <source>
        <dbReference type="SAM" id="Phobius"/>
    </source>
</evidence>
<dbReference type="GO" id="GO:0016020">
    <property type="term" value="C:membrane"/>
    <property type="evidence" value="ECO:0007669"/>
    <property type="project" value="UniProtKB-SubCell"/>
</dbReference>
<feature type="transmembrane region" description="Helical" evidence="5">
    <location>
        <begin position="854"/>
        <end position="871"/>
    </location>
</feature>
<dbReference type="NCBIfam" id="TIGR03062">
    <property type="entry name" value="pip_yhgE_Cterm"/>
    <property type="match status" value="1"/>
</dbReference>
<keyword evidence="4 5" id="KW-0472">Membrane</keyword>
<evidence type="ECO:0000259" key="6">
    <source>
        <dbReference type="Pfam" id="PF12698"/>
    </source>
</evidence>
<keyword evidence="3 5" id="KW-1133">Transmembrane helix</keyword>
<feature type="domain" description="ABC-2 type transporter transmembrane" evidence="6">
    <location>
        <begin position="438"/>
        <end position="869"/>
    </location>
</feature>
<proteinExistence type="predicted"/>
<feature type="transmembrane region" description="Helical" evidence="5">
    <location>
        <begin position="694"/>
        <end position="715"/>
    </location>
</feature>
<sequence length="893" mass="99674">MKNTYQLFLHDLKNIKRAPSFIILLIGLSILPSFYAWFNLKSSWDPYSNTKYLQVAVINHDIGAEVKGKEVNVGNQLVNSLRQNDKFNWQFKDDLKDANHKLRMGEYYAIIHIPKDFSKDMTSIFHKKPKRAHIDYKVNQKINAIAPKMTNAGATAITESLNEKFVDAATKALLQESNRAGIKIEEQIPLYHKIENAVFDAERALPDIERFRKAVIKIDEHQDDISKYADEFYSLNQYRDKLNGGADKIITANQHASDINALGQMIVKLNNNLPRIENALQRANTIEQKFPEINNAVQQGIEATTKAQQVLNQSQNAMPKVHNKINTAQEINKKGQEKLSTVDIKPAHTALQNGLGALSTLTGEQANTTLEMLDQLNELAAQKPGATETLTKNLTVYQDNINQAIRFNNELIRIMNDVNDLGFNTTSISNELSNVNQSLDALNKTISNAISQSKSNQAVNINKEAINSARTALKDLSTFANTTMPDIFDRGLSNLSGDLDSISQKLNTAQSFANKVDEILNEASRITSEANTTLNQINQQLPSLEQRFKQINHTAQTNYPLFKSKIGQASNFVQSDLPSVLSDLERLSNFAENDLPGVLNKYDNTSKLLKNNLPGAQDGIHELAQFARDELPAIEKDIQKSAKKLRSFDHKDTLNKLVSLLKNDMKNQSDYFAKPIQLDETQVFPIPNYGSASAPFYTALALWVGALLCGNLLTTELKDPAIKDKFSLREIYLGRMILFLLISIAQAIIVVLGNLFILDAYAKHPIYNVIFAILVGLAFTVIVYTLVSLLGNIGKAVAIIIMVLQIAGGGGTFPVQVTPLFFQRIHPFLPFTYAVDLLREAVGGITPELTWSKLGFLYLITAIIFAFGLAMKPRFEPIKKGFYSRSQASNLVE</sequence>
<evidence type="ECO:0000256" key="4">
    <source>
        <dbReference type="ARBA" id="ARBA00023136"/>
    </source>
</evidence>
<gene>
    <name evidence="7" type="ORF">BHU61_08490</name>
</gene>
<comment type="caution">
    <text evidence="7">The sequence shown here is derived from an EMBL/GenBank/DDBJ whole genome shotgun (WGS) entry which is preliminary data.</text>
</comment>
<evidence type="ECO:0000256" key="3">
    <source>
        <dbReference type="ARBA" id="ARBA00022989"/>
    </source>
</evidence>
<organism evidence="7 8">
    <name type="scientific">Macrococcus epidermidis</name>
    <dbReference type="NCBI Taxonomy" id="1902580"/>
    <lineage>
        <taxon>Bacteria</taxon>
        <taxon>Bacillati</taxon>
        <taxon>Bacillota</taxon>
        <taxon>Bacilli</taxon>
        <taxon>Bacillales</taxon>
        <taxon>Staphylococcaceae</taxon>
        <taxon>Macrococcus</taxon>
    </lineage>
</organism>
<dbReference type="Pfam" id="PF12698">
    <property type="entry name" value="ABC2_membrane_3"/>
    <property type="match status" value="2"/>
</dbReference>
<dbReference type="InterPro" id="IPR017501">
    <property type="entry name" value="Phage_infect_YhgE_C"/>
</dbReference>
<dbReference type="PANTHER" id="PTHR43077:SF10">
    <property type="entry name" value="TRANSPORT PERMEASE PROTEIN"/>
    <property type="match status" value="1"/>
</dbReference>
<feature type="transmembrane region" description="Helical" evidence="5">
    <location>
        <begin position="21"/>
        <end position="38"/>
    </location>
</feature>
<reference evidence="7 8" key="1">
    <citation type="journal article" date="2018" name="Front. Microbiol.">
        <title>Description and Comparative Genomics of Macrococcus caseolyticus subsp. hominis subsp. nov., Macrococcus goetzii sp. nov., Macrococcus epidermidis sp. nov., and Macrococcus bohemicus sp. nov., Novel Macrococci From Human Clinical Material With Virulence Potential and Suspected Uptake of Foreign DNA by Natural Transformation.</title>
        <authorList>
            <person name="Maslanova I."/>
            <person name="Wertheimer Z."/>
            <person name="Sedlacek I."/>
            <person name="Svec P."/>
            <person name="Indrakova A."/>
            <person name="Kovarovic V."/>
            <person name="Schumann P."/>
            <person name="Sproer C."/>
            <person name="Kralova S."/>
            <person name="Sedo O."/>
            <person name="Kristofova L."/>
            <person name="Vrbovska V."/>
            <person name="Fuzik T."/>
            <person name="Petras P."/>
            <person name="Zdrahal Z."/>
            <person name="Ruzickova V."/>
            <person name="Doskar J."/>
            <person name="Pantucek R."/>
        </authorList>
    </citation>
    <scope>NUCLEOTIDE SEQUENCE [LARGE SCALE GENOMIC DNA]</scope>
    <source>
        <strain evidence="7 8">01/688</strain>
    </source>
</reference>
<evidence type="ECO:0000256" key="2">
    <source>
        <dbReference type="ARBA" id="ARBA00022692"/>
    </source>
</evidence>
<dbReference type="InterPro" id="IPR017500">
    <property type="entry name" value="Phage_infect_YhgE_N"/>
</dbReference>
<feature type="transmembrane region" description="Helical" evidence="5">
    <location>
        <begin position="797"/>
        <end position="822"/>
    </location>
</feature>
<dbReference type="EMBL" id="PZJH01000003">
    <property type="protein sequence ID" value="RAK44740.1"/>
    <property type="molecule type" value="Genomic_DNA"/>
</dbReference>
<dbReference type="NCBIfam" id="TIGR03061">
    <property type="entry name" value="pip_yhgE_Nterm"/>
    <property type="match status" value="1"/>
</dbReference>